<reference evidence="2" key="1">
    <citation type="journal article" date="2014" name="Int. J. Syst. Evol. Microbiol.">
        <title>Complete genome sequence of Corynebacterium casei LMG S-19264T (=DSM 44701T), isolated from a smear-ripened cheese.</title>
        <authorList>
            <consortium name="US DOE Joint Genome Institute (JGI-PGF)"/>
            <person name="Walter F."/>
            <person name="Albersmeier A."/>
            <person name="Kalinowski J."/>
            <person name="Ruckert C."/>
        </authorList>
    </citation>
    <scope>NUCLEOTIDE SEQUENCE</scope>
    <source>
        <strain evidence="2">JCM 3035</strain>
    </source>
</reference>
<keyword evidence="1" id="KW-0812">Transmembrane</keyword>
<accession>A0A917VFD0</accession>
<comment type="caution">
    <text evidence="2">The sequence shown here is derived from an EMBL/GenBank/DDBJ whole genome shotgun (WGS) entry which is preliminary data.</text>
</comment>
<keyword evidence="3" id="KW-1185">Reference proteome</keyword>
<evidence type="ECO:0000313" key="3">
    <source>
        <dbReference type="Proteomes" id="UP000637788"/>
    </source>
</evidence>
<dbReference type="EMBL" id="BMPQ01000008">
    <property type="protein sequence ID" value="GGK74382.1"/>
    <property type="molecule type" value="Genomic_DNA"/>
</dbReference>
<keyword evidence="1" id="KW-1133">Transmembrane helix</keyword>
<dbReference type="RefSeq" id="WP_189323156.1">
    <property type="nucleotide sequence ID" value="NZ_BMPQ01000008.1"/>
</dbReference>
<protein>
    <submittedName>
        <fullName evidence="2">Uncharacterized protein</fullName>
    </submittedName>
</protein>
<feature type="transmembrane region" description="Helical" evidence="1">
    <location>
        <begin position="20"/>
        <end position="38"/>
    </location>
</feature>
<name>A0A917VFD0_9ACTN</name>
<proteinExistence type="predicted"/>
<evidence type="ECO:0000256" key="1">
    <source>
        <dbReference type="SAM" id="Phobius"/>
    </source>
</evidence>
<evidence type="ECO:0000313" key="2">
    <source>
        <dbReference type="EMBL" id="GGK74382.1"/>
    </source>
</evidence>
<organism evidence="2 3">
    <name type="scientific">Streptomyces flaveus</name>
    <dbReference type="NCBI Taxonomy" id="66370"/>
    <lineage>
        <taxon>Bacteria</taxon>
        <taxon>Bacillati</taxon>
        <taxon>Actinomycetota</taxon>
        <taxon>Actinomycetes</taxon>
        <taxon>Kitasatosporales</taxon>
        <taxon>Streptomycetaceae</taxon>
        <taxon>Streptomyces</taxon>
        <taxon>Streptomyces aurantiacus group</taxon>
    </lineage>
</organism>
<dbReference type="AlphaFoldDB" id="A0A917VFD0"/>
<keyword evidence="1" id="KW-0472">Membrane</keyword>
<dbReference type="Proteomes" id="UP000637788">
    <property type="component" value="Unassembled WGS sequence"/>
</dbReference>
<gene>
    <name evidence="2" type="ORF">GCM10010094_39220</name>
</gene>
<sequence>MVIFQVLSVVLSLGLEQLIQWRYGAMGIVCLLLITCGVRARNSTCLTAGAVLFVLLMAQA</sequence>
<reference evidence="2" key="2">
    <citation type="submission" date="2020-09" db="EMBL/GenBank/DDBJ databases">
        <authorList>
            <person name="Sun Q."/>
            <person name="Ohkuma M."/>
        </authorList>
    </citation>
    <scope>NUCLEOTIDE SEQUENCE</scope>
    <source>
        <strain evidence="2">JCM 3035</strain>
    </source>
</reference>